<feature type="transmembrane region" description="Helical" evidence="7">
    <location>
        <begin position="185"/>
        <end position="204"/>
    </location>
</feature>
<feature type="transmembrane region" description="Helical" evidence="7">
    <location>
        <begin position="52"/>
        <end position="76"/>
    </location>
</feature>
<accession>A0A852YDV1</accession>
<evidence type="ECO:0000256" key="7">
    <source>
        <dbReference type="SAM" id="Phobius"/>
    </source>
</evidence>
<evidence type="ECO:0000256" key="3">
    <source>
        <dbReference type="ARBA" id="ARBA00022475"/>
    </source>
</evidence>
<evidence type="ECO:0000256" key="4">
    <source>
        <dbReference type="ARBA" id="ARBA00022692"/>
    </source>
</evidence>
<dbReference type="PROSITE" id="PS50850">
    <property type="entry name" value="MFS"/>
    <property type="match status" value="1"/>
</dbReference>
<dbReference type="PANTHER" id="PTHR23517">
    <property type="entry name" value="RESISTANCE PROTEIN MDTM, PUTATIVE-RELATED-RELATED"/>
    <property type="match status" value="1"/>
</dbReference>
<feature type="transmembrane region" description="Helical" evidence="7">
    <location>
        <begin position="411"/>
        <end position="437"/>
    </location>
</feature>
<sequence>MPTESLDLTRPLPDGATLAPDDFAAPASASPAAPAPAFRTPRPGKVSHGTGFWLGAVTFLVIMAYTTVPTTLWSLYQQRDGFTTFSITIAFAAYAAGVVVSLFLAGHLGDTLGRRRLLIPAIVLELVSAGIFLVWPDLAGLITARVVSGLGIGMATATMTAHLLDLHLGSRPDASPVRGQIVSGVANLGGFGVGAVVAGMLAQWAPGPLVTPFVVFVVLLLLALVAVAVVPETARIPHIREPYRPQRVRVPAGSRGRFLLAGGIAFAGFAVLGLFTSLVPSFVGGELHIASRAASGAVVFAAFAAAALAQVAVRPLGLRAQVGLGVALFVVGLAVLTTVVATGGSLVAFLVGGVIGGAGSGVLFKSALAVAGSLADAAHRGEVLAGIFLLGYIGLTIPVVGIGVATLSVSLVAALTGFAAVISVIALATGIPLVVALGRAARVSA</sequence>
<gene>
    <name evidence="9" type="ORF">BJ979_000473</name>
</gene>
<feature type="transmembrane region" description="Helical" evidence="7">
    <location>
        <begin position="321"/>
        <end position="341"/>
    </location>
</feature>
<evidence type="ECO:0000256" key="2">
    <source>
        <dbReference type="ARBA" id="ARBA00022448"/>
    </source>
</evidence>
<feature type="transmembrane region" description="Helical" evidence="7">
    <location>
        <begin position="210"/>
        <end position="230"/>
    </location>
</feature>
<dbReference type="InterPro" id="IPR020846">
    <property type="entry name" value="MFS_dom"/>
</dbReference>
<evidence type="ECO:0000256" key="5">
    <source>
        <dbReference type="ARBA" id="ARBA00022989"/>
    </source>
</evidence>
<feature type="transmembrane region" description="Helical" evidence="7">
    <location>
        <begin position="289"/>
        <end position="309"/>
    </location>
</feature>
<feature type="transmembrane region" description="Helical" evidence="7">
    <location>
        <begin position="258"/>
        <end position="283"/>
    </location>
</feature>
<reference evidence="9 10" key="1">
    <citation type="submission" date="2020-07" db="EMBL/GenBank/DDBJ databases">
        <title>Sequencing the genomes of 1000 actinobacteria strains.</title>
        <authorList>
            <person name="Klenk H.-P."/>
        </authorList>
    </citation>
    <scope>NUCLEOTIDE SEQUENCE [LARGE SCALE GENOMIC DNA]</scope>
    <source>
        <strain evidence="9 10">DSM 23141</strain>
    </source>
</reference>
<keyword evidence="4 7" id="KW-0812">Transmembrane</keyword>
<organism evidence="9 10">
    <name type="scientific">Schumannella luteola</name>
    <dbReference type="NCBI Taxonomy" id="472059"/>
    <lineage>
        <taxon>Bacteria</taxon>
        <taxon>Bacillati</taxon>
        <taxon>Actinomycetota</taxon>
        <taxon>Actinomycetes</taxon>
        <taxon>Micrococcales</taxon>
        <taxon>Microbacteriaceae</taxon>
        <taxon>Schumannella</taxon>
    </lineage>
</organism>
<keyword evidence="6 7" id="KW-0472">Membrane</keyword>
<evidence type="ECO:0000313" key="9">
    <source>
        <dbReference type="EMBL" id="NYG97847.1"/>
    </source>
</evidence>
<dbReference type="PANTHER" id="PTHR23517:SF13">
    <property type="entry name" value="MAJOR FACILITATOR SUPERFAMILY MFS_1"/>
    <property type="match status" value="1"/>
</dbReference>
<comment type="subcellular location">
    <subcellularLocation>
        <location evidence="1">Cell membrane</location>
        <topology evidence="1">Multi-pass membrane protein</topology>
    </subcellularLocation>
</comment>
<keyword evidence="10" id="KW-1185">Reference proteome</keyword>
<proteinExistence type="predicted"/>
<dbReference type="RefSeq" id="WP_218853417.1">
    <property type="nucleotide sequence ID" value="NZ_JACBZY010000001.1"/>
</dbReference>
<dbReference type="AlphaFoldDB" id="A0A852YDV1"/>
<evidence type="ECO:0000313" key="10">
    <source>
        <dbReference type="Proteomes" id="UP000553888"/>
    </source>
</evidence>
<dbReference type="InterPro" id="IPR050171">
    <property type="entry name" value="MFS_Transporters"/>
</dbReference>
<protein>
    <recommendedName>
        <fullName evidence="8">Major facilitator superfamily (MFS) profile domain-containing protein</fullName>
    </recommendedName>
</protein>
<dbReference type="GO" id="GO:0022857">
    <property type="term" value="F:transmembrane transporter activity"/>
    <property type="evidence" value="ECO:0007669"/>
    <property type="project" value="InterPro"/>
</dbReference>
<dbReference type="InterPro" id="IPR011701">
    <property type="entry name" value="MFS"/>
</dbReference>
<evidence type="ECO:0000259" key="8">
    <source>
        <dbReference type="PROSITE" id="PS50850"/>
    </source>
</evidence>
<comment type="caution">
    <text evidence="9">The sequence shown here is derived from an EMBL/GenBank/DDBJ whole genome shotgun (WGS) entry which is preliminary data.</text>
</comment>
<feature type="transmembrane region" description="Helical" evidence="7">
    <location>
        <begin position="347"/>
        <end position="371"/>
    </location>
</feature>
<dbReference type="SUPFAM" id="SSF103473">
    <property type="entry name" value="MFS general substrate transporter"/>
    <property type="match status" value="1"/>
</dbReference>
<dbReference type="Gene3D" id="1.20.1250.20">
    <property type="entry name" value="MFS general substrate transporter like domains"/>
    <property type="match status" value="1"/>
</dbReference>
<dbReference type="Pfam" id="PF07690">
    <property type="entry name" value="MFS_1"/>
    <property type="match status" value="1"/>
</dbReference>
<dbReference type="EMBL" id="JACBZY010000001">
    <property type="protein sequence ID" value="NYG97847.1"/>
    <property type="molecule type" value="Genomic_DNA"/>
</dbReference>
<feature type="transmembrane region" description="Helical" evidence="7">
    <location>
        <begin position="117"/>
        <end position="136"/>
    </location>
</feature>
<keyword evidence="3" id="KW-1003">Cell membrane</keyword>
<feature type="domain" description="Major facilitator superfamily (MFS) profile" evidence="8">
    <location>
        <begin position="50"/>
        <end position="435"/>
    </location>
</feature>
<feature type="transmembrane region" description="Helical" evidence="7">
    <location>
        <begin position="142"/>
        <end position="164"/>
    </location>
</feature>
<feature type="transmembrane region" description="Helical" evidence="7">
    <location>
        <begin position="82"/>
        <end position="105"/>
    </location>
</feature>
<dbReference type="GO" id="GO:0005886">
    <property type="term" value="C:plasma membrane"/>
    <property type="evidence" value="ECO:0007669"/>
    <property type="project" value="UniProtKB-SubCell"/>
</dbReference>
<evidence type="ECO:0000256" key="6">
    <source>
        <dbReference type="ARBA" id="ARBA00023136"/>
    </source>
</evidence>
<keyword evidence="5 7" id="KW-1133">Transmembrane helix</keyword>
<name>A0A852YDV1_9MICO</name>
<feature type="transmembrane region" description="Helical" evidence="7">
    <location>
        <begin position="383"/>
        <end position="405"/>
    </location>
</feature>
<keyword evidence="2" id="KW-0813">Transport</keyword>
<dbReference type="Proteomes" id="UP000553888">
    <property type="component" value="Unassembled WGS sequence"/>
</dbReference>
<evidence type="ECO:0000256" key="1">
    <source>
        <dbReference type="ARBA" id="ARBA00004651"/>
    </source>
</evidence>
<dbReference type="InterPro" id="IPR036259">
    <property type="entry name" value="MFS_trans_sf"/>
</dbReference>